<comment type="caution">
    <text evidence="1">The sequence shown here is derived from an EMBL/GenBank/DDBJ whole genome shotgun (WGS) entry which is preliminary data.</text>
</comment>
<sequence>MTPRVDGSKPHLVTSPGFSCPAMSVILSLSVRVEYDMVDMEILKHLESTRRLYLNTPVSVYLELHLFPDLKML</sequence>
<organism evidence="1 2">
    <name type="scientific">Elysia crispata</name>
    <name type="common">lettuce slug</name>
    <dbReference type="NCBI Taxonomy" id="231223"/>
    <lineage>
        <taxon>Eukaryota</taxon>
        <taxon>Metazoa</taxon>
        <taxon>Spiralia</taxon>
        <taxon>Lophotrochozoa</taxon>
        <taxon>Mollusca</taxon>
        <taxon>Gastropoda</taxon>
        <taxon>Heterobranchia</taxon>
        <taxon>Euthyneura</taxon>
        <taxon>Panpulmonata</taxon>
        <taxon>Sacoglossa</taxon>
        <taxon>Placobranchoidea</taxon>
        <taxon>Plakobranchidae</taxon>
        <taxon>Elysia</taxon>
    </lineage>
</organism>
<accession>A0AAE1AWJ9</accession>
<dbReference type="Proteomes" id="UP001283361">
    <property type="component" value="Unassembled WGS sequence"/>
</dbReference>
<protein>
    <submittedName>
        <fullName evidence="1">Uncharacterized protein</fullName>
    </submittedName>
</protein>
<proteinExistence type="predicted"/>
<name>A0AAE1AWJ9_9GAST</name>
<dbReference type="EMBL" id="JAWDGP010001078">
    <property type="protein sequence ID" value="KAK3795115.1"/>
    <property type="molecule type" value="Genomic_DNA"/>
</dbReference>
<gene>
    <name evidence="1" type="ORF">RRG08_028316</name>
</gene>
<evidence type="ECO:0000313" key="2">
    <source>
        <dbReference type="Proteomes" id="UP001283361"/>
    </source>
</evidence>
<evidence type="ECO:0000313" key="1">
    <source>
        <dbReference type="EMBL" id="KAK3795115.1"/>
    </source>
</evidence>
<keyword evidence="2" id="KW-1185">Reference proteome</keyword>
<dbReference type="AlphaFoldDB" id="A0AAE1AWJ9"/>
<reference evidence="1" key="1">
    <citation type="journal article" date="2023" name="G3 (Bethesda)">
        <title>A reference genome for the long-term kleptoplast-retaining sea slug Elysia crispata morphotype clarki.</title>
        <authorList>
            <person name="Eastman K.E."/>
            <person name="Pendleton A.L."/>
            <person name="Shaikh M.A."/>
            <person name="Suttiyut T."/>
            <person name="Ogas R."/>
            <person name="Tomko P."/>
            <person name="Gavelis G."/>
            <person name="Widhalm J.R."/>
            <person name="Wisecaver J.H."/>
        </authorList>
    </citation>
    <scope>NUCLEOTIDE SEQUENCE</scope>
    <source>
        <strain evidence="1">ECLA1</strain>
    </source>
</reference>